<accession>A0A6A4GRG4</accession>
<evidence type="ECO:0000313" key="2">
    <source>
        <dbReference type="Proteomes" id="UP000799118"/>
    </source>
</evidence>
<feature type="non-terminal residue" evidence="1">
    <location>
        <position position="52"/>
    </location>
</feature>
<evidence type="ECO:0000313" key="1">
    <source>
        <dbReference type="EMBL" id="KAE9388026.1"/>
    </source>
</evidence>
<sequence length="52" mass="5292">SPRRLASASASFFIPAALSLALNLAAFTVLTNVLQTTSLACSIPCPIALSNS</sequence>
<gene>
    <name evidence="1" type="ORF">BT96DRAFT_927268</name>
</gene>
<dbReference type="Proteomes" id="UP000799118">
    <property type="component" value="Unassembled WGS sequence"/>
</dbReference>
<dbReference type="AlphaFoldDB" id="A0A6A4GRG4"/>
<dbReference type="EMBL" id="ML769765">
    <property type="protein sequence ID" value="KAE9388026.1"/>
    <property type="molecule type" value="Genomic_DNA"/>
</dbReference>
<proteinExistence type="predicted"/>
<reference evidence="1" key="1">
    <citation type="journal article" date="2019" name="Environ. Microbiol.">
        <title>Fungal ecological strategies reflected in gene transcription - a case study of two litter decomposers.</title>
        <authorList>
            <person name="Barbi F."/>
            <person name="Kohler A."/>
            <person name="Barry K."/>
            <person name="Baskaran P."/>
            <person name="Daum C."/>
            <person name="Fauchery L."/>
            <person name="Ihrmark K."/>
            <person name="Kuo A."/>
            <person name="LaButti K."/>
            <person name="Lipzen A."/>
            <person name="Morin E."/>
            <person name="Grigoriev I.V."/>
            <person name="Henrissat B."/>
            <person name="Lindahl B."/>
            <person name="Martin F."/>
        </authorList>
    </citation>
    <scope>NUCLEOTIDE SEQUENCE</scope>
    <source>
        <strain evidence="1">JB14</strain>
    </source>
</reference>
<organism evidence="1 2">
    <name type="scientific">Gymnopus androsaceus JB14</name>
    <dbReference type="NCBI Taxonomy" id="1447944"/>
    <lineage>
        <taxon>Eukaryota</taxon>
        <taxon>Fungi</taxon>
        <taxon>Dikarya</taxon>
        <taxon>Basidiomycota</taxon>
        <taxon>Agaricomycotina</taxon>
        <taxon>Agaricomycetes</taxon>
        <taxon>Agaricomycetidae</taxon>
        <taxon>Agaricales</taxon>
        <taxon>Marasmiineae</taxon>
        <taxon>Omphalotaceae</taxon>
        <taxon>Gymnopus</taxon>
    </lineage>
</organism>
<protein>
    <submittedName>
        <fullName evidence="1">Uncharacterized protein</fullName>
    </submittedName>
</protein>
<name>A0A6A4GRG4_9AGAR</name>
<feature type="non-terminal residue" evidence="1">
    <location>
        <position position="1"/>
    </location>
</feature>
<keyword evidence="2" id="KW-1185">Reference proteome</keyword>